<accession>A0AAD8X848</accession>
<reference evidence="2" key="1">
    <citation type="submission" date="2021-12" db="EMBL/GenBank/DDBJ databases">
        <title>Comparative genomics, transcriptomics and evolutionary studies reveal genomic signatures of adaptation to plant cell wall in hemibiotrophic fungi.</title>
        <authorList>
            <consortium name="DOE Joint Genome Institute"/>
            <person name="Baroncelli R."/>
            <person name="Diaz J.F."/>
            <person name="Benocci T."/>
            <person name="Peng M."/>
            <person name="Battaglia E."/>
            <person name="Haridas S."/>
            <person name="Andreopoulos W."/>
            <person name="Labutti K."/>
            <person name="Pangilinan J."/>
            <person name="Floch G.L."/>
            <person name="Makela M.R."/>
            <person name="Henrissat B."/>
            <person name="Grigoriev I.V."/>
            <person name="Crouch J.A."/>
            <person name="De Vries R.P."/>
            <person name="Sukno S.A."/>
            <person name="Thon M.R."/>
        </authorList>
    </citation>
    <scope>NUCLEOTIDE SEQUENCE</scope>
    <source>
        <strain evidence="2">CBS 112980</strain>
    </source>
</reference>
<dbReference type="EMBL" id="JAHMHS010000217">
    <property type="protein sequence ID" value="KAK1707121.1"/>
    <property type="molecule type" value="Genomic_DNA"/>
</dbReference>
<comment type="caution">
    <text evidence="2">The sequence shown here is derived from an EMBL/GenBank/DDBJ whole genome shotgun (WGS) entry which is preliminary data.</text>
</comment>
<protein>
    <recommendedName>
        <fullName evidence="4">Secreted protein</fullName>
    </recommendedName>
</protein>
<evidence type="ECO:0008006" key="4">
    <source>
        <dbReference type="Google" id="ProtNLM"/>
    </source>
</evidence>
<dbReference type="Proteomes" id="UP001244207">
    <property type="component" value="Unassembled WGS sequence"/>
</dbReference>
<evidence type="ECO:0000313" key="2">
    <source>
        <dbReference type="EMBL" id="KAK1707121.1"/>
    </source>
</evidence>
<evidence type="ECO:0000256" key="1">
    <source>
        <dbReference type="SAM" id="SignalP"/>
    </source>
</evidence>
<keyword evidence="1" id="KW-0732">Signal</keyword>
<feature type="chain" id="PRO_5042002011" description="Secreted protein" evidence="1">
    <location>
        <begin position="21"/>
        <end position="94"/>
    </location>
</feature>
<keyword evidence="3" id="KW-1185">Reference proteome</keyword>
<feature type="signal peptide" evidence="1">
    <location>
        <begin position="1"/>
        <end position="20"/>
    </location>
</feature>
<name>A0AAD8X848_GLOAC</name>
<gene>
    <name evidence="2" type="ORF">BDZ83DRAFT_183938</name>
</gene>
<evidence type="ECO:0000313" key="3">
    <source>
        <dbReference type="Proteomes" id="UP001244207"/>
    </source>
</evidence>
<dbReference type="AlphaFoldDB" id="A0AAD8X848"/>
<dbReference type="GeneID" id="85385439"/>
<dbReference type="RefSeq" id="XP_060357969.1">
    <property type="nucleotide sequence ID" value="XM_060501540.1"/>
</dbReference>
<sequence length="94" mass="10322">MRFCATVKISLGASVAAAAARDVGTVVGSLFRELEQPTQHEKRHPLKISHTFRAKPQSNWGIFASLGWTAVFSSIRCVQRPCDMTGFEHSCETA</sequence>
<organism evidence="2 3">
    <name type="scientific">Glomerella acutata</name>
    <name type="common">Colletotrichum acutatum</name>
    <dbReference type="NCBI Taxonomy" id="27357"/>
    <lineage>
        <taxon>Eukaryota</taxon>
        <taxon>Fungi</taxon>
        <taxon>Dikarya</taxon>
        <taxon>Ascomycota</taxon>
        <taxon>Pezizomycotina</taxon>
        <taxon>Sordariomycetes</taxon>
        <taxon>Hypocreomycetidae</taxon>
        <taxon>Glomerellales</taxon>
        <taxon>Glomerellaceae</taxon>
        <taxon>Colletotrichum</taxon>
        <taxon>Colletotrichum acutatum species complex</taxon>
    </lineage>
</organism>
<proteinExistence type="predicted"/>